<name>A0A9X3XIK1_9BACT</name>
<dbReference type="EMBL" id="JAGTJJ010000106">
    <property type="protein sequence ID" value="MDC3989343.1"/>
    <property type="molecule type" value="Genomic_DNA"/>
</dbReference>
<evidence type="ECO:0000313" key="2">
    <source>
        <dbReference type="Proteomes" id="UP001151081"/>
    </source>
</evidence>
<organism evidence="1 2">
    <name type="scientific">Polyangium jinanense</name>
    <dbReference type="NCBI Taxonomy" id="2829994"/>
    <lineage>
        <taxon>Bacteria</taxon>
        <taxon>Pseudomonadati</taxon>
        <taxon>Myxococcota</taxon>
        <taxon>Polyangia</taxon>
        <taxon>Polyangiales</taxon>
        <taxon>Polyangiaceae</taxon>
        <taxon>Polyangium</taxon>
    </lineage>
</organism>
<proteinExistence type="predicted"/>
<reference evidence="1 2" key="1">
    <citation type="submission" date="2021-04" db="EMBL/GenBank/DDBJ databases">
        <title>Genome analysis of Polyangium sp.</title>
        <authorList>
            <person name="Li Y."/>
            <person name="Wang J."/>
        </authorList>
    </citation>
    <scope>NUCLEOTIDE SEQUENCE [LARGE SCALE GENOMIC DNA]</scope>
    <source>
        <strain evidence="1 2">SDU14</strain>
    </source>
</reference>
<keyword evidence="2" id="KW-1185">Reference proteome</keyword>
<evidence type="ECO:0000313" key="1">
    <source>
        <dbReference type="EMBL" id="MDC3989343.1"/>
    </source>
</evidence>
<comment type="caution">
    <text evidence="1">The sequence shown here is derived from an EMBL/GenBank/DDBJ whole genome shotgun (WGS) entry which is preliminary data.</text>
</comment>
<dbReference type="RefSeq" id="WP_272428780.1">
    <property type="nucleotide sequence ID" value="NZ_JAGTJJ010000106.1"/>
</dbReference>
<dbReference type="Proteomes" id="UP001151081">
    <property type="component" value="Unassembled WGS sequence"/>
</dbReference>
<protein>
    <submittedName>
        <fullName evidence="1">Uncharacterized protein</fullName>
    </submittedName>
</protein>
<sequence>MASADEIPAWLKLHRRLVSLQDGVGATNAIVCDLSGSLLCYGLSRRAPSDLPVPMEALALRGTEADLERELSALGEMFERVLRARPPGKDRPGARFTVALADEEPFAYAQSFAGVYVLLLWFSGPFTPFPVAARIRSALPAIEALTVMLPPPEGPSRGAISMRTRG</sequence>
<accession>A0A9X3XIK1</accession>
<gene>
    <name evidence="1" type="ORF">KEG57_53260</name>
</gene>
<dbReference type="AlphaFoldDB" id="A0A9X3XIK1"/>